<dbReference type="PANTHER" id="PTHR11638:SF18">
    <property type="entry name" value="HEAT SHOCK PROTEIN 104"/>
    <property type="match status" value="1"/>
</dbReference>
<evidence type="ECO:0000256" key="2">
    <source>
        <dbReference type="ARBA" id="ARBA00022840"/>
    </source>
</evidence>
<name>A0A1G7A857_PEPNI</name>
<keyword evidence="1" id="KW-0547">Nucleotide-binding</keyword>
<dbReference type="EMBL" id="FNAF01000019">
    <property type="protein sequence ID" value="SDE10066.1"/>
    <property type="molecule type" value="Genomic_DNA"/>
</dbReference>
<dbReference type="Gene3D" id="3.40.50.300">
    <property type="entry name" value="P-loop containing nucleotide triphosphate hydrolases"/>
    <property type="match status" value="1"/>
</dbReference>
<dbReference type="RefSeq" id="WP_091792410.1">
    <property type="nucleotide sequence ID" value="NZ_FNAF01000019.1"/>
</dbReference>
<dbReference type="InterPro" id="IPR001270">
    <property type="entry name" value="ClpA/B"/>
</dbReference>
<dbReference type="PRINTS" id="PR00300">
    <property type="entry name" value="CLPPROTEASEA"/>
</dbReference>
<dbReference type="GO" id="GO:0005524">
    <property type="term" value="F:ATP binding"/>
    <property type="evidence" value="ECO:0007669"/>
    <property type="project" value="UniProtKB-KW"/>
</dbReference>
<dbReference type="Proteomes" id="UP000198995">
    <property type="component" value="Unassembled WGS sequence"/>
</dbReference>
<organism evidence="4 5">
    <name type="scientific">Peptococcus niger</name>
    <dbReference type="NCBI Taxonomy" id="2741"/>
    <lineage>
        <taxon>Bacteria</taxon>
        <taxon>Bacillati</taxon>
        <taxon>Bacillota</taxon>
        <taxon>Clostridia</taxon>
        <taxon>Eubacteriales</taxon>
        <taxon>Peptococcaceae</taxon>
        <taxon>Peptococcus</taxon>
    </lineage>
</organism>
<dbReference type="SMART" id="SM00382">
    <property type="entry name" value="AAA"/>
    <property type="match status" value="1"/>
</dbReference>
<dbReference type="InterPro" id="IPR003593">
    <property type="entry name" value="AAA+_ATPase"/>
</dbReference>
<evidence type="ECO:0000313" key="4">
    <source>
        <dbReference type="EMBL" id="SDE10066.1"/>
    </source>
</evidence>
<evidence type="ECO:0000259" key="3">
    <source>
        <dbReference type="SMART" id="SM00382"/>
    </source>
</evidence>
<dbReference type="GO" id="GO:0005737">
    <property type="term" value="C:cytoplasm"/>
    <property type="evidence" value="ECO:0007669"/>
    <property type="project" value="TreeGrafter"/>
</dbReference>
<protein>
    <submittedName>
        <fullName evidence="4">AAA domain (Cdc48 subfamily)</fullName>
    </submittedName>
</protein>
<evidence type="ECO:0000313" key="5">
    <source>
        <dbReference type="Proteomes" id="UP000198995"/>
    </source>
</evidence>
<dbReference type="OrthoDB" id="9783370at2"/>
<proteinExistence type="predicted"/>
<accession>A0A1G7A857</accession>
<keyword evidence="5" id="KW-1185">Reference proteome</keyword>
<dbReference type="Pfam" id="PF07724">
    <property type="entry name" value="AAA_2"/>
    <property type="match status" value="1"/>
</dbReference>
<dbReference type="GO" id="GO:0016887">
    <property type="term" value="F:ATP hydrolysis activity"/>
    <property type="evidence" value="ECO:0007669"/>
    <property type="project" value="InterPro"/>
</dbReference>
<feature type="domain" description="AAA+ ATPase" evidence="3">
    <location>
        <begin position="165"/>
        <end position="306"/>
    </location>
</feature>
<dbReference type="STRING" id="2741.SAMN04489866_1192"/>
<dbReference type="PANTHER" id="PTHR11638">
    <property type="entry name" value="ATP-DEPENDENT CLP PROTEASE"/>
    <property type="match status" value="1"/>
</dbReference>
<reference evidence="4 5" key="1">
    <citation type="submission" date="2016-10" db="EMBL/GenBank/DDBJ databases">
        <authorList>
            <person name="de Groot N.N."/>
        </authorList>
    </citation>
    <scope>NUCLEOTIDE SEQUENCE [LARGE SCALE GENOMIC DNA]</scope>
    <source>
        <strain evidence="4 5">DSM 20475</strain>
    </source>
</reference>
<dbReference type="AlphaFoldDB" id="A0A1G7A857"/>
<sequence>MVNRIIIFKGSKKDFEELLSEIIGNGSYTPFMELIQKYNARLRPNESGVREQELGRKIPVEACVVKADDYASVLPHVLSNFSTIITLNCNIDCLLVHNPPRRVEESLKAYDESIIEYKFSEYQEISKEKLKEIYKQLNKDILGQVDCKKSIITGLYRLLKEQVNNPVVLMFYGYSGVGKTESAKSISNSLGGNLLRIQFSMMQTNEAYNYVFGSEHSNNSLAKDMLLRESNVILIDEFDKVDYRFYNAFYELFDEGRYVDTNYDVDLKNTIFICTSNFMNEEKIKESLGPAMFSRFSECIQFDQLEKEQKIEIVKNWYDEVLSKLDDDEKNIIKKTDIMQWFMDNVDRYDNIRILKTKLENAIYHKLSEVYIFS</sequence>
<dbReference type="SUPFAM" id="SSF52540">
    <property type="entry name" value="P-loop containing nucleoside triphosphate hydrolases"/>
    <property type="match status" value="1"/>
</dbReference>
<keyword evidence="2" id="KW-0067">ATP-binding</keyword>
<evidence type="ECO:0000256" key="1">
    <source>
        <dbReference type="ARBA" id="ARBA00022741"/>
    </source>
</evidence>
<dbReference type="InterPro" id="IPR050130">
    <property type="entry name" value="ClpA_ClpB"/>
</dbReference>
<gene>
    <name evidence="4" type="ORF">SAMN04489866_1192</name>
</gene>
<dbReference type="InterPro" id="IPR003959">
    <property type="entry name" value="ATPase_AAA_core"/>
</dbReference>
<dbReference type="GO" id="GO:0034605">
    <property type="term" value="P:cellular response to heat"/>
    <property type="evidence" value="ECO:0007669"/>
    <property type="project" value="TreeGrafter"/>
</dbReference>
<dbReference type="InterPro" id="IPR027417">
    <property type="entry name" value="P-loop_NTPase"/>
</dbReference>